<gene>
    <name evidence="20" type="ORF">GPECTOR_27g694</name>
</gene>
<keyword evidence="4" id="KW-0934">Plastid</keyword>
<evidence type="ECO:0000256" key="2">
    <source>
        <dbReference type="ARBA" id="ARBA00010794"/>
    </source>
</evidence>
<evidence type="ECO:0000256" key="4">
    <source>
        <dbReference type="ARBA" id="ARBA00022640"/>
    </source>
</evidence>
<evidence type="ECO:0000256" key="14">
    <source>
        <dbReference type="ARBA" id="ARBA00024015"/>
    </source>
</evidence>
<keyword evidence="3" id="KW-0150">Chloroplast</keyword>
<evidence type="ECO:0000256" key="15">
    <source>
        <dbReference type="ARBA" id="ARBA00039024"/>
    </source>
</evidence>
<dbReference type="InterPro" id="IPR002893">
    <property type="entry name" value="Znf_MYND"/>
</dbReference>
<evidence type="ECO:0000256" key="7">
    <source>
        <dbReference type="ARBA" id="ARBA00022723"/>
    </source>
</evidence>
<dbReference type="OrthoDB" id="265717at2759"/>
<keyword evidence="9" id="KW-0418">Kinase</keyword>
<evidence type="ECO:0000256" key="9">
    <source>
        <dbReference type="ARBA" id="ARBA00022777"/>
    </source>
</evidence>
<keyword evidence="13" id="KW-0472">Membrane</keyword>
<keyword evidence="21" id="KW-1185">Reference proteome</keyword>
<evidence type="ECO:0000256" key="1">
    <source>
        <dbReference type="ARBA" id="ARBA00004508"/>
    </source>
</evidence>
<dbReference type="Proteomes" id="UP000075714">
    <property type="component" value="Unassembled WGS sequence"/>
</dbReference>
<feature type="compositionally biased region" description="Acidic residues" evidence="18">
    <location>
        <begin position="1"/>
        <end position="11"/>
    </location>
</feature>
<dbReference type="Pfam" id="PF01753">
    <property type="entry name" value="zf-MYND"/>
    <property type="match status" value="1"/>
</dbReference>
<dbReference type="EMBL" id="LSYV01000028">
    <property type="protein sequence ID" value="KXZ48523.1"/>
    <property type="molecule type" value="Genomic_DNA"/>
</dbReference>
<evidence type="ECO:0000256" key="18">
    <source>
        <dbReference type="SAM" id="MobiDB-lite"/>
    </source>
</evidence>
<dbReference type="EC" id="2.7.1.182" evidence="15"/>
<evidence type="ECO:0000256" key="16">
    <source>
        <dbReference type="ARBA" id="ARBA00048889"/>
    </source>
</evidence>
<evidence type="ECO:0000256" key="6">
    <source>
        <dbReference type="ARBA" id="ARBA00022692"/>
    </source>
</evidence>
<dbReference type="Gene3D" id="6.10.140.2220">
    <property type="match status" value="1"/>
</dbReference>
<dbReference type="GO" id="GO:0010276">
    <property type="term" value="F:phytol kinase activity"/>
    <property type="evidence" value="ECO:0007669"/>
    <property type="project" value="UniProtKB-EC"/>
</dbReference>
<evidence type="ECO:0000313" key="21">
    <source>
        <dbReference type="Proteomes" id="UP000075714"/>
    </source>
</evidence>
<keyword evidence="5" id="KW-0808">Transferase</keyword>
<feature type="region of interest" description="Disordered" evidence="18">
    <location>
        <begin position="587"/>
        <end position="663"/>
    </location>
</feature>
<evidence type="ECO:0000256" key="8">
    <source>
        <dbReference type="ARBA" id="ARBA00022771"/>
    </source>
</evidence>
<evidence type="ECO:0000256" key="5">
    <source>
        <dbReference type="ARBA" id="ARBA00022679"/>
    </source>
</evidence>
<dbReference type="AlphaFoldDB" id="A0A150GFG5"/>
<evidence type="ECO:0000256" key="10">
    <source>
        <dbReference type="ARBA" id="ARBA00022833"/>
    </source>
</evidence>
<name>A0A150GFG5_GONPE</name>
<keyword evidence="8 17" id="KW-0863">Zinc-finger</keyword>
<dbReference type="PANTHER" id="PTHR32523:SF8">
    <property type="entry name" value="DOLICHOL KINASE"/>
    <property type="match status" value="1"/>
</dbReference>
<keyword evidence="11" id="KW-0809">Transit peptide</keyword>
<keyword evidence="12" id="KW-1133">Transmembrane helix</keyword>
<dbReference type="PANTHER" id="PTHR32523">
    <property type="entry name" value="PHYTOL KINASE 1, CHLOROPLASTIC"/>
    <property type="match status" value="1"/>
</dbReference>
<feature type="domain" description="MYND-type" evidence="19">
    <location>
        <begin position="815"/>
        <end position="860"/>
    </location>
</feature>
<evidence type="ECO:0000256" key="17">
    <source>
        <dbReference type="PROSITE-ProRule" id="PRU00134"/>
    </source>
</evidence>
<reference evidence="21" key="1">
    <citation type="journal article" date="2016" name="Nat. Commun.">
        <title>The Gonium pectorale genome demonstrates co-option of cell cycle regulation during the evolution of multicellularity.</title>
        <authorList>
            <person name="Hanschen E.R."/>
            <person name="Marriage T.N."/>
            <person name="Ferris P.J."/>
            <person name="Hamaji T."/>
            <person name="Toyoda A."/>
            <person name="Fujiyama A."/>
            <person name="Neme R."/>
            <person name="Noguchi H."/>
            <person name="Minakuchi Y."/>
            <person name="Suzuki M."/>
            <person name="Kawai-Toyooka H."/>
            <person name="Smith D.R."/>
            <person name="Sparks H."/>
            <person name="Anderson J."/>
            <person name="Bakaric R."/>
            <person name="Luria V."/>
            <person name="Karger A."/>
            <person name="Kirschner M.W."/>
            <person name="Durand P.M."/>
            <person name="Michod R.E."/>
            <person name="Nozaki H."/>
            <person name="Olson B.J."/>
        </authorList>
    </citation>
    <scope>NUCLEOTIDE SEQUENCE [LARGE SCALE GENOMIC DNA]</scope>
    <source>
        <strain evidence="21">NIES-2863</strain>
    </source>
</reference>
<keyword evidence="7" id="KW-0479">Metal-binding</keyword>
<comment type="caution">
    <text evidence="20">The sequence shown here is derived from an EMBL/GenBank/DDBJ whole genome shotgun (WGS) entry which is preliminary data.</text>
</comment>
<organism evidence="20 21">
    <name type="scientific">Gonium pectorale</name>
    <name type="common">Green alga</name>
    <dbReference type="NCBI Taxonomy" id="33097"/>
    <lineage>
        <taxon>Eukaryota</taxon>
        <taxon>Viridiplantae</taxon>
        <taxon>Chlorophyta</taxon>
        <taxon>core chlorophytes</taxon>
        <taxon>Chlorophyceae</taxon>
        <taxon>CS clade</taxon>
        <taxon>Chlamydomonadales</taxon>
        <taxon>Volvocaceae</taxon>
        <taxon>Gonium</taxon>
    </lineage>
</organism>
<evidence type="ECO:0000313" key="20">
    <source>
        <dbReference type="EMBL" id="KXZ48523.1"/>
    </source>
</evidence>
<dbReference type="InterPro" id="IPR039606">
    <property type="entry name" value="Phytol/farnesol_kinase"/>
</dbReference>
<comment type="catalytic activity">
    <reaction evidence="16">
        <text>phytol + CTP = phytyl phosphate + CDP + H(+)</text>
        <dbReference type="Rhea" id="RHEA:38055"/>
        <dbReference type="ChEBI" id="CHEBI:15378"/>
        <dbReference type="ChEBI" id="CHEBI:17327"/>
        <dbReference type="ChEBI" id="CHEBI:37563"/>
        <dbReference type="ChEBI" id="CHEBI:58069"/>
        <dbReference type="ChEBI" id="CHEBI:75483"/>
        <dbReference type="EC" id="2.7.1.182"/>
    </reaction>
</comment>
<evidence type="ECO:0000259" key="19">
    <source>
        <dbReference type="PROSITE" id="PS50865"/>
    </source>
</evidence>
<proteinExistence type="inferred from homology"/>
<comment type="pathway">
    <text evidence="14">Cofactor biosynthesis; tocopherol biosynthesis.</text>
</comment>
<dbReference type="SUPFAM" id="SSF144232">
    <property type="entry name" value="HIT/MYND zinc finger-like"/>
    <property type="match status" value="1"/>
</dbReference>
<evidence type="ECO:0000256" key="11">
    <source>
        <dbReference type="ARBA" id="ARBA00022946"/>
    </source>
</evidence>
<evidence type="ECO:0000256" key="13">
    <source>
        <dbReference type="ARBA" id="ARBA00023136"/>
    </source>
</evidence>
<feature type="region of interest" description="Disordered" evidence="18">
    <location>
        <begin position="1"/>
        <end position="22"/>
    </location>
</feature>
<protein>
    <recommendedName>
        <fullName evidence="15">phytol kinase</fullName>
        <ecNumber evidence="15">2.7.1.182</ecNumber>
    </recommendedName>
</protein>
<dbReference type="PROSITE" id="PS50865">
    <property type="entry name" value="ZF_MYND_2"/>
    <property type="match status" value="1"/>
</dbReference>
<accession>A0A150GFG5</accession>
<comment type="similarity">
    <text evidence="2">Belongs to the polyprenol kinase family.</text>
</comment>
<dbReference type="GO" id="GO:0008270">
    <property type="term" value="F:zinc ion binding"/>
    <property type="evidence" value="ECO:0007669"/>
    <property type="project" value="UniProtKB-KW"/>
</dbReference>
<evidence type="ECO:0000256" key="12">
    <source>
        <dbReference type="ARBA" id="ARBA00022989"/>
    </source>
</evidence>
<keyword evidence="6" id="KW-0812">Transmembrane</keyword>
<comment type="subcellular location">
    <subcellularLocation>
        <location evidence="1">Plastid</location>
        <location evidence="1">Chloroplast membrane</location>
        <topology evidence="1">Multi-pass membrane protein</topology>
    </subcellularLocation>
</comment>
<evidence type="ECO:0000256" key="3">
    <source>
        <dbReference type="ARBA" id="ARBA00022528"/>
    </source>
</evidence>
<sequence>MTEMLGDEPFGEADSGALVMPPGAHAGAPAAPAPATALLTESAAARLTATVLYFLFNFFMAASMLACTHLPPDEMSRLCNELADGLWESAILEHAACAMLLPLAPAQHNKPPPRRAQAAGAPDMATQHGFGSALHSLCMMAEGQASRSAFTAIYPLLEGRCLQHAAAASAIAMLRHGSGGAVAGPAPRAPQGPGYGLPPALLASLDAAVDHAFGTGRRRGDRRLMGADMDAMLVNLHGVLLLFRNVARAGALKLSRRGVLQIAVHAGWFALDRLSRVSELGAAGLSAMPAFLAEMEGQPGAASDYPPIPDATANASKATLAALSTAQALVYGWPAGAVDGGALAGVWRLTVAVALSSTQHPCDTEMLRLCTFAPRTGPSDSLDPRALPDEPSADVAAALEAGLLPALEQLLRAAGRDPASPALAVVHSAFRRDPGALWGWLMQLLAYGDERQAAALLVTLGKVCRRFDPWVILSQSNKAIKCLISILDTVAWALLDESMVYGSSEPDQSGFQPGEASQQLLRLLSLAACTLLPPLSALLTAAAARVRTAEEAGSVWEHMFTVFRFLPNLVARCAPFWAGAGSAGAAEAPDEAESGLQERADSPRGPSVCATDDEGPVSTEAAASNDPDGIVSSSSAGAVLDTPASADDSADAPAYDGATGRRADDEEERCWRGLLLDEMGAVELLGAALELATHEDPEFREASSSYVDLLAGNCHTVAAVWAAEVTQAAAASPQSPLHRLLPWRPEALREMSGHLDELGYAKLADCMDALSTKLEHARSGVWRDCQLEVIVPEDAFGGLLPGPAAARSLLHVCANPVCANLEGNSEAALRLQACGGCGAAHYCRRACQQEHWRAGHREACAGGRGRQAAGTAGSAGAE</sequence>
<keyword evidence="10" id="KW-0862">Zinc</keyword>
<dbReference type="GO" id="GO:0016020">
    <property type="term" value="C:membrane"/>
    <property type="evidence" value="ECO:0007669"/>
    <property type="project" value="UniProtKB-SubCell"/>
</dbReference>
<feature type="compositionally biased region" description="Low complexity" evidence="18">
    <location>
        <begin position="641"/>
        <end position="656"/>
    </location>
</feature>
<dbReference type="GO" id="GO:0009507">
    <property type="term" value="C:chloroplast"/>
    <property type="evidence" value="ECO:0007669"/>
    <property type="project" value="UniProtKB-SubCell"/>
</dbReference>